<proteinExistence type="predicted"/>
<dbReference type="EMBL" id="KC008572">
    <property type="protein sequence ID" value="AGF84861.1"/>
    <property type="molecule type" value="Genomic_DNA"/>
</dbReference>
<protein>
    <submittedName>
        <fullName evidence="1">Uncharacterized protein</fullName>
    </submittedName>
</protein>
<organism evidence="1 2">
    <name type="scientific">Moumouvirus goulette</name>
    <dbReference type="NCBI Taxonomy" id="1247379"/>
    <lineage>
        <taxon>Viruses</taxon>
        <taxon>Varidnaviria</taxon>
        <taxon>Bamfordvirae</taxon>
        <taxon>Nucleocytoviricota</taxon>
        <taxon>Megaviricetes</taxon>
        <taxon>Imitervirales</taxon>
        <taxon>Mimiviridae</taxon>
        <taxon>Megamimivirinae</taxon>
        <taxon>Moumouvirus</taxon>
        <taxon>Moumouvirus goulettemassiliense</taxon>
    </lineage>
</organism>
<evidence type="ECO:0000313" key="2">
    <source>
        <dbReference type="Proteomes" id="UP000241071"/>
    </source>
</evidence>
<sequence length="134" mass="15884">MEPFDFKFCLCGDPCPSRKEFNKYCLEIDGQFYFATNKQLIPVTIVKEAKHIRNYTINAKYVVININNIINFFKYVVDKNLFAIFHDFDGMIEIEGKCYLIESTIETSKYLARNNTVNIFKFFLKILNIIILFY</sequence>
<evidence type="ECO:0000313" key="1">
    <source>
        <dbReference type="EMBL" id="AGF84861.1"/>
    </source>
</evidence>
<accession>M1PLS0</accession>
<dbReference type="Proteomes" id="UP000241071">
    <property type="component" value="Segment"/>
</dbReference>
<reference evidence="1 2" key="1">
    <citation type="submission" date="2012-10" db="EMBL/GenBank/DDBJ databases">
        <title>Complete genome sequence of Moumouvirus goulette.</title>
        <authorList>
            <person name="Fournous G."/>
            <person name="Bougalmi M."/>
            <person name="Colson P."/>
        </authorList>
    </citation>
    <scope>NUCLEOTIDE SEQUENCE [LARGE SCALE GENOMIC DNA]</scope>
</reference>
<name>M1PLS0_9VIRU</name>
<gene>
    <name evidence="1" type="ORF">glt_00052</name>
</gene>
<keyword evidence="2" id="KW-1185">Reference proteome</keyword>